<feature type="non-terminal residue" evidence="1">
    <location>
        <position position="1"/>
    </location>
</feature>
<gene>
    <name evidence="1" type="ORF">ID854_21550</name>
</gene>
<evidence type="ECO:0000313" key="1">
    <source>
        <dbReference type="EMBL" id="MBD2802960.1"/>
    </source>
</evidence>
<comment type="caution">
    <text evidence="1">The sequence shown here is derived from an EMBL/GenBank/DDBJ whole genome shotgun (WGS) entry which is preliminary data.</text>
</comment>
<dbReference type="AlphaFoldDB" id="A0AAW3YXN2"/>
<reference evidence="1" key="1">
    <citation type="submission" date="2020-09" db="EMBL/GenBank/DDBJ databases">
        <authorList>
            <person name="Palma L."/>
            <person name="Caballero P."/>
            <person name="Berry C."/>
            <person name="Del Valle E."/>
        </authorList>
    </citation>
    <scope>NUCLEOTIDE SEQUENCE</scope>
    <source>
        <strain evidence="1">M</strain>
    </source>
</reference>
<reference evidence="1" key="2">
    <citation type="journal article" date="2024" name="Toxins">
        <title>Genome Sequence Analysis of Native Xenorhabdus Strains Isolated from Entomopathogenic Nematodes in Argentina.</title>
        <authorList>
            <person name="Palma L."/>
            <person name="Frizzo L."/>
            <person name="Kaiser S."/>
            <person name="Berry C."/>
            <person name="Caballero P."/>
            <person name="Bode H.B."/>
            <person name="Del Valle E.E."/>
        </authorList>
    </citation>
    <scope>NUCLEOTIDE SEQUENCE</scope>
    <source>
        <strain evidence="1">M</strain>
    </source>
</reference>
<accession>A0AAW3YXN2</accession>
<dbReference type="RefSeq" id="WP_323869841.1">
    <property type="nucleotide sequence ID" value="NZ_JACXBF010000557.1"/>
</dbReference>
<dbReference type="Proteomes" id="UP001193920">
    <property type="component" value="Unassembled WGS sequence"/>
</dbReference>
<name>A0AAW3YXN2_9GAMM</name>
<protein>
    <recommendedName>
        <fullName evidence="2">Transposase</fullName>
    </recommendedName>
</protein>
<sequence>MFKITDSRQSVWIPPEFPITGRLPLEPRQVETNIKKQKKEAQYLPEIKPPSHYRFVRNNQSHNDLFHGVINNRSQ</sequence>
<organism evidence="1">
    <name type="scientific">Xenorhabdus szentirmaii</name>
    <dbReference type="NCBI Taxonomy" id="290112"/>
    <lineage>
        <taxon>Bacteria</taxon>
        <taxon>Pseudomonadati</taxon>
        <taxon>Pseudomonadota</taxon>
        <taxon>Gammaproteobacteria</taxon>
        <taxon>Enterobacterales</taxon>
        <taxon>Morganellaceae</taxon>
        <taxon>Xenorhabdus</taxon>
    </lineage>
</organism>
<evidence type="ECO:0008006" key="2">
    <source>
        <dbReference type="Google" id="ProtNLM"/>
    </source>
</evidence>
<proteinExistence type="predicted"/>
<dbReference type="EMBL" id="JACXBF010000557">
    <property type="protein sequence ID" value="MBD2802960.1"/>
    <property type="molecule type" value="Genomic_DNA"/>
</dbReference>